<dbReference type="PANTHER" id="PTHR35147">
    <property type="entry name" value="CHEMORECEPTOR GLUTAMINE DEAMIDASE CHED-RELATED"/>
    <property type="match status" value="1"/>
</dbReference>
<evidence type="ECO:0000313" key="4">
    <source>
        <dbReference type="EMBL" id="AJE46893.1"/>
    </source>
</evidence>
<keyword evidence="4" id="KW-0675">Receptor</keyword>
<comment type="catalytic activity">
    <reaction evidence="3">
        <text>L-glutaminyl-[protein] + H2O = L-glutamyl-[protein] + NH4(+)</text>
        <dbReference type="Rhea" id="RHEA:16441"/>
        <dbReference type="Rhea" id="RHEA-COMP:10207"/>
        <dbReference type="Rhea" id="RHEA-COMP:10208"/>
        <dbReference type="ChEBI" id="CHEBI:15377"/>
        <dbReference type="ChEBI" id="CHEBI:28938"/>
        <dbReference type="ChEBI" id="CHEBI:29973"/>
        <dbReference type="ChEBI" id="CHEBI:30011"/>
        <dbReference type="EC" id="3.5.1.44"/>
    </reaction>
</comment>
<dbReference type="Gene3D" id="3.30.1330.200">
    <property type="match status" value="1"/>
</dbReference>
<gene>
    <name evidence="3" type="primary">cheD</name>
    <name evidence="4" type="ORF">P73_2178</name>
</gene>
<dbReference type="STRING" id="1208324.P73_2178"/>
<dbReference type="HOGENOM" id="CLU_087854_0_1_5"/>
<dbReference type="Pfam" id="PF03975">
    <property type="entry name" value="CheD"/>
    <property type="match status" value="1"/>
</dbReference>
<dbReference type="GO" id="GO:0050568">
    <property type="term" value="F:protein-glutamine glutaminase activity"/>
    <property type="evidence" value="ECO:0007669"/>
    <property type="project" value="UniProtKB-UniRule"/>
</dbReference>
<evidence type="ECO:0000256" key="2">
    <source>
        <dbReference type="ARBA" id="ARBA00022801"/>
    </source>
</evidence>
<dbReference type="InterPro" id="IPR011324">
    <property type="entry name" value="Cytotoxic_necrot_fac-like_cat"/>
</dbReference>
<dbReference type="EC" id="3.5.1.44" evidence="3"/>
<evidence type="ECO:0000256" key="3">
    <source>
        <dbReference type="HAMAP-Rule" id="MF_01440"/>
    </source>
</evidence>
<organism evidence="4 5">
    <name type="scientific">Celeribacter indicus</name>
    <dbReference type="NCBI Taxonomy" id="1208324"/>
    <lineage>
        <taxon>Bacteria</taxon>
        <taxon>Pseudomonadati</taxon>
        <taxon>Pseudomonadota</taxon>
        <taxon>Alphaproteobacteria</taxon>
        <taxon>Rhodobacterales</taxon>
        <taxon>Roseobacteraceae</taxon>
        <taxon>Celeribacter</taxon>
    </lineage>
</organism>
<name>A0A0B5DTW6_9RHOB</name>
<accession>A0A0B5DTW6</accession>
<keyword evidence="5" id="KW-1185">Reference proteome</keyword>
<dbReference type="GO" id="GO:0006935">
    <property type="term" value="P:chemotaxis"/>
    <property type="evidence" value="ECO:0007669"/>
    <property type="project" value="UniProtKB-UniRule"/>
</dbReference>
<dbReference type="Proteomes" id="UP000031521">
    <property type="component" value="Chromosome"/>
</dbReference>
<dbReference type="SUPFAM" id="SSF64438">
    <property type="entry name" value="CNF1/YfiH-like putative cysteine hydrolases"/>
    <property type="match status" value="1"/>
</dbReference>
<comment type="function">
    <text evidence="3">Probably deamidates glutamine residues to glutamate on methyl-accepting chemotaxis receptors (MCPs), playing an important role in chemotaxis.</text>
</comment>
<dbReference type="OrthoDB" id="9807202at2"/>
<dbReference type="RefSeq" id="WP_052453194.1">
    <property type="nucleotide sequence ID" value="NZ_CP004393.1"/>
</dbReference>
<evidence type="ECO:0000313" key="5">
    <source>
        <dbReference type="Proteomes" id="UP000031521"/>
    </source>
</evidence>
<evidence type="ECO:0000256" key="1">
    <source>
        <dbReference type="ARBA" id="ARBA00022500"/>
    </source>
</evidence>
<reference evidence="4 5" key="1">
    <citation type="journal article" date="2014" name="Int. J. Syst. Evol. Microbiol.">
        <title>Celeribacter indicus sp. nov., a polycyclic aromatic hydrocarbon-degrading bacterium from deep-sea sediment and reclassification of Huaishuia halophila as Celeribacter halophilus comb. nov.</title>
        <authorList>
            <person name="Lai Q."/>
            <person name="Cao J."/>
            <person name="Yuan J."/>
            <person name="Li F."/>
            <person name="Shao Z."/>
        </authorList>
    </citation>
    <scope>NUCLEOTIDE SEQUENCE [LARGE SCALE GENOMIC DNA]</scope>
    <source>
        <strain evidence="4">P73</strain>
    </source>
</reference>
<dbReference type="InterPro" id="IPR038592">
    <property type="entry name" value="CheD-like_sf"/>
</dbReference>
<proteinExistence type="inferred from homology"/>
<dbReference type="InterPro" id="IPR005659">
    <property type="entry name" value="Chemorcpt_Glu_NH3ase_CheD"/>
</dbReference>
<sequence>MTTIAEKCAAHGRTYIAQGEYAISGQEDAVISTLLGSCVATCLWDPVARIGGMNHFLLPEGPPSGTVVSSFGANAMELLINALARSGAARGRLRAKVFGGAEMYKGLTSAGSRNGLFVLSYLFREGIPCDGQSLGGYHARRVEFVPAEGRARQKFVSDARVVETLPVPAKTPDVEFF</sequence>
<dbReference type="CDD" id="cd16352">
    <property type="entry name" value="CheD"/>
    <property type="match status" value="1"/>
</dbReference>
<keyword evidence="2 3" id="KW-0378">Hydrolase</keyword>
<dbReference type="EMBL" id="CP004393">
    <property type="protein sequence ID" value="AJE46893.1"/>
    <property type="molecule type" value="Genomic_DNA"/>
</dbReference>
<comment type="similarity">
    <text evidence="3">Belongs to the CheD family.</text>
</comment>
<protein>
    <recommendedName>
        <fullName evidence="3">Probable chemoreceptor glutamine deamidase CheD</fullName>
        <ecNumber evidence="3">3.5.1.44</ecNumber>
    </recommendedName>
</protein>
<dbReference type="PANTHER" id="PTHR35147:SF2">
    <property type="entry name" value="CHEMORECEPTOR GLUTAMINE DEAMIDASE CHED-RELATED"/>
    <property type="match status" value="1"/>
</dbReference>
<dbReference type="AlphaFoldDB" id="A0A0B5DTW6"/>
<dbReference type="KEGG" id="cid:P73_2178"/>
<dbReference type="HAMAP" id="MF_01440">
    <property type="entry name" value="CheD"/>
    <property type="match status" value="1"/>
</dbReference>
<keyword evidence="1 3" id="KW-0145">Chemotaxis</keyword>